<comment type="caution">
    <text evidence="1">The sequence shown here is derived from an EMBL/GenBank/DDBJ whole genome shotgun (WGS) entry which is preliminary data.</text>
</comment>
<evidence type="ECO:0000313" key="2">
    <source>
        <dbReference type="Proteomes" id="UP000793456"/>
    </source>
</evidence>
<keyword evidence="2" id="KW-1185">Reference proteome</keyword>
<reference evidence="1" key="1">
    <citation type="submission" date="2018-11" db="EMBL/GenBank/DDBJ databases">
        <title>The sequence and de novo assembly of Larimichthys crocea genome using PacBio and Hi-C technologies.</title>
        <authorList>
            <person name="Xu P."/>
            <person name="Chen B."/>
            <person name="Zhou Z."/>
            <person name="Ke Q."/>
            <person name="Wu Y."/>
            <person name="Bai H."/>
            <person name="Pu F."/>
        </authorList>
    </citation>
    <scope>NUCLEOTIDE SEQUENCE</scope>
    <source>
        <tissue evidence="1">Muscle</tissue>
    </source>
</reference>
<dbReference type="EMBL" id="CM011682">
    <property type="protein sequence ID" value="TMS15146.1"/>
    <property type="molecule type" value="Genomic_DNA"/>
</dbReference>
<protein>
    <submittedName>
        <fullName evidence="1">Uncharacterized protein</fullName>
    </submittedName>
</protein>
<organism evidence="1 2">
    <name type="scientific">Larimichthys crocea</name>
    <name type="common">Large yellow croaker</name>
    <name type="synonym">Pseudosciaena crocea</name>
    <dbReference type="NCBI Taxonomy" id="215358"/>
    <lineage>
        <taxon>Eukaryota</taxon>
        <taxon>Metazoa</taxon>
        <taxon>Chordata</taxon>
        <taxon>Craniata</taxon>
        <taxon>Vertebrata</taxon>
        <taxon>Euteleostomi</taxon>
        <taxon>Actinopterygii</taxon>
        <taxon>Neopterygii</taxon>
        <taxon>Teleostei</taxon>
        <taxon>Neoteleostei</taxon>
        <taxon>Acanthomorphata</taxon>
        <taxon>Eupercaria</taxon>
        <taxon>Sciaenidae</taxon>
        <taxon>Larimichthys</taxon>
    </lineage>
</organism>
<name>A0ACD3R6N6_LARCR</name>
<evidence type="ECO:0000313" key="1">
    <source>
        <dbReference type="EMBL" id="TMS15146.1"/>
    </source>
</evidence>
<gene>
    <name evidence="1" type="ORF">E3U43_021608</name>
</gene>
<sequence length="437" mass="49908">MGKFMKPGKVVMVLAGRYAGRKAVIVKNIDDGTTDRPYSHALVAGIDRYPRKVTTTMGKKKIAKRSKIKAFVKVFNYNHLMPTRYSVDIPLDKTVVNKDVFRDPALKRKARREAKITFTMSSEEDFSLVTEPSMESLERVQASITNYKAKLKLHMEEELDLLREIEKVEKALKEEDAQNSCLKEQTDVFTAVPERKFFFKGATEKAVKAETFEMEPRVEYPMEGGTALVTFEEEVVAKKILEMKSHQVNLGESECSITVEARPVQLMVPKLVEIDTEVCPRRILISDLPRMDTENLLNKLEIHFSKRKHGGGEVDDCEMMPDSWTVVLTFVDNDIAKRLTDIEYHDVKLQNKKQRVRVTPFLNGNITNLKTKMSVCPRTVLLTRIPVVTDRDTLQDLLEIHFQQTKNGGGEIEAFLYNPLDEQTTALFQGVSQNKDE</sequence>
<dbReference type="Proteomes" id="UP000793456">
    <property type="component" value="Chromosome IX"/>
</dbReference>
<proteinExistence type="predicted"/>
<accession>A0ACD3R6N6</accession>